<comment type="caution">
    <text evidence="7">The sequence shown here is derived from an EMBL/GenBank/DDBJ whole genome shotgun (WGS) entry which is preliminary data.</text>
</comment>
<dbReference type="PANTHER" id="PTHR31265">
    <property type="entry name" value="OS02G0527500 PROTEIN-RELATED"/>
    <property type="match status" value="1"/>
</dbReference>
<organism evidence="7 8">
    <name type="scientific">Tetracentron sinense</name>
    <name type="common">Spur-leaf</name>
    <dbReference type="NCBI Taxonomy" id="13715"/>
    <lineage>
        <taxon>Eukaryota</taxon>
        <taxon>Viridiplantae</taxon>
        <taxon>Streptophyta</taxon>
        <taxon>Embryophyta</taxon>
        <taxon>Tracheophyta</taxon>
        <taxon>Spermatophyta</taxon>
        <taxon>Magnoliopsida</taxon>
        <taxon>Trochodendrales</taxon>
        <taxon>Trochodendraceae</taxon>
        <taxon>Tetracentron</taxon>
    </lineage>
</organism>
<dbReference type="AlphaFoldDB" id="A0A834Z9Y7"/>
<feature type="domain" description="DUF642" evidence="6">
    <location>
        <begin position="7"/>
        <end position="168"/>
    </location>
</feature>
<dbReference type="OMA" id="KWAIELI"/>
<keyword evidence="4" id="KW-0732">Signal</keyword>
<evidence type="ECO:0000256" key="2">
    <source>
        <dbReference type="ARBA" id="ARBA00004613"/>
    </source>
</evidence>
<gene>
    <name evidence="7" type="ORF">HHK36_015823</name>
</gene>
<dbReference type="Gene3D" id="2.60.120.260">
    <property type="entry name" value="Galactose-binding domain-like"/>
    <property type="match status" value="1"/>
</dbReference>
<evidence type="ECO:0000256" key="4">
    <source>
        <dbReference type="ARBA" id="ARBA00022729"/>
    </source>
</evidence>
<keyword evidence="5" id="KW-0325">Glycoprotein</keyword>
<accession>A0A834Z9Y7</accession>
<evidence type="ECO:0000256" key="5">
    <source>
        <dbReference type="ARBA" id="ARBA00023180"/>
    </source>
</evidence>
<evidence type="ECO:0000256" key="3">
    <source>
        <dbReference type="ARBA" id="ARBA00022525"/>
    </source>
</evidence>
<evidence type="ECO:0000256" key="1">
    <source>
        <dbReference type="ARBA" id="ARBA00004196"/>
    </source>
</evidence>
<evidence type="ECO:0000313" key="8">
    <source>
        <dbReference type="Proteomes" id="UP000655225"/>
    </source>
</evidence>
<dbReference type="InterPro" id="IPR006946">
    <property type="entry name" value="DGR2-like_dom"/>
</dbReference>
<comment type="subcellular location">
    <subcellularLocation>
        <location evidence="1">Cell envelope</location>
    </subcellularLocation>
    <subcellularLocation>
        <location evidence="2">Secreted</location>
    </subcellularLocation>
</comment>
<sequence>MVGNADNLLVNGGFEVGPAFLSNSTEGILLDAEPSLVQSALQQWSVIGTVKYIDSKHYLVPQGNAAIEIVSGASAGIQTAREFNKGSTYNLEFVLGDANNSCVGDFILGAQAGSTVQNFTVSSKGTGSAQKFSMTFKADSSLTPISFVSHTTSQTRDQFCGPVINDVVSRVSYGLKQEMQSKVMFSCLFLLIVVLQIAV</sequence>
<dbReference type="EMBL" id="JABCRI010000010">
    <property type="protein sequence ID" value="KAF8399951.1"/>
    <property type="molecule type" value="Genomic_DNA"/>
</dbReference>
<proteinExistence type="predicted"/>
<dbReference type="Pfam" id="PF04862">
    <property type="entry name" value="DUF642"/>
    <property type="match status" value="1"/>
</dbReference>
<dbReference type="GO" id="GO:0005576">
    <property type="term" value="C:extracellular region"/>
    <property type="evidence" value="ECO:0007669"/>
    <property type="project" value="UniProtKB-SubCell"/>
</dbReference>
<reference evidence="7 8" key="1">
    <citation type="submission" date="2020-04" db="EMBL/GenBank/DDBJ databases">
        <title>Plant Genome Project.</title>
        <authorList>
            <person name="Zhang R.-G."/>
        </authorList>
    </citation>
    <scope>NUCLEOTIDE SEQUENCE [LARGE SCALE GENOMIC DNA]</scope>
    <source>
        <strain evidence="7">YNK0</strain>
        <tissue evidence="7">Leaf</tissue>
    </source>
</reference>
<dbReference type="Proteomes" id="UP000655225">
    <property type="component" value="Unassembled WGS sequence"/>
</dbReference>
<keyword evidence="3" id="KW-0964">Secreted</keyword>
<protein>
    <recommendedName>
        <fullName evidence="6">DUF642 domain-containing protein</fullName>
    </recommendedName>
</protein>
<evidence type="ECO:0000313" key="7">
    <source>
        <dbReference type="EMBL" id="KAF8399951.1"/>
    </source>
</evidence>
<name>A0A834Z9Y7_TETSI</name>
<evidence type="ECO:0000259" key="6">
    <source>
        <dbReference type="Pfam" id="PF04862"/>
    </source>
</evidence>
<dbReference type="InterPro" id="IPR052437">
    <property type="entry name" value="Pectin_Meth_Modulator"/>
</dbReference>
<dbReference type="PANTHER" id="PTHR31265:SF28">
    <property type="entry name" value="EMB|CAB87702.1"/>
    <property type="match status" value="1"/>
</dbReference>
<keyword evidence="8" id="KW-1185">Reference proteome</keyword>
<dbReference type="OrthoDB" id="1895088at2759"/>